<feature type="non-terminal residue" evidence="2">
    <location>
        <position position="62"/>
    </location>
</feature>
<dbReference type="PANTHER" id="PTHR34504:SF2">
    <property type="entry name" value="UPF0150 PROTEIN SSL0259"/>
    <property type="match status" value="1"/>
</dbReference>
<organism evidence="2">
    <name type="scientific">mine drainage metagenome</name>
    <dbReference type="NCBI Taxonomy" id="410659"/>
    <lineage>
        <taxon>unclassified sequences</taxon>
        <taxon>metagenomes</taxon>
        <taxon>ecological metagenomes</taxon>
    </lineage>
</organism>
<name>T1BUE4_9ZZZZ</name>
<dbReference type="InterPro" id="IPR035069">
    <property type="entry name" value="TTHA1013/TTHA0281-like"/>
</dbReference>
<dbReference type="InterPro" id="IPR051404">
    <property type="entry name" value="TA_system_antitoxin"/>
</dbReference>
<dbReference type="SUPFAM" id="SSF143100">
    <property type="entry name" value="TTHA1013/TTHA0281-like"/>
    <property type="match status" value="1"/>
</dbReference>
<reference evidence="2" key="1">
    <citation type="submission" date="2013-08" db="EMBL/GenBank/DDBJ databases">
        <authorList>
            <person name="Mendez C."/>
            <person name="Richter M."/>
            <person name="Ferrer M."/>
            <person name="Sanchez J."/>
        </authorList>
    </citation>
    <scope>NUCLEOTIDE SEQUENCE</scope>
</reference>
<evidence type="ECO:0000313" key="2">
    <source>
        <dbReference type="EMBL" id="EQD56814.1"/>
    </source>
</evidence>
<dbReference type="EMBL" id="AUZY01005865">
    <property type="protein sequence ID" value="EQD56814.1"/>
    <property type="molecule type" value="Genomic_DNA"/>
</dbReference>
<dbReference type="AlphaFoldDB" id="T1BUE4"/>
<evidence type="ECO:0000259" key="1">
    <source>
        <dbReference type="Pfam" id="PF15919"/>
    </source>
</evidence>
<proteinExistence type="predicted"/>
<dbReference type="InterPro" id="IPR031807">
    <property type="entry name" value="HicB-like"/>
</dbReference>
<accession>T1BUE4</accession>
<reference evidence="2" key="2">
    <citation type="journal article" date="2014" name="ISME J.">
        <title>Microbial stratification in low pH oxic and suboxic macroscopic growths along an acid mine drainage.</title>
        <authorList>
            <person name="Mendez-Garcia C."/>
            <person name="Mesa V."/>
            <person name="Sprenger R.R."/>
            <person name="Richter M."/>
            <person name="Diez M.S."/>
            <person name="Solano J."/>
            <person name="Bargiela R."/>
            <person name="Golyshina O.V."/>
            <person name="Manteca A."/>
            <person name="Ramos J.L."/>
            <person name="Gallego J.R."/>
            <person name="Llorente I."/>
            <person name="Martins Dos Santos V.A."/>
            <person name="Jensen O.N."/>
            <person name="Pelaez A.I."/>
            <person name="Sanchez J."/>
            <person name="Ferrer M."/>
        </authorList>
    </citation>
    <scope>NUCLEOTIDE SEQUENCE</scope>
</reference>
<comment type="caution">
    <text evidence="2">The sequence shown here is derived from an EMBL/GenBank/DDBJ whole genome shotgun (WGS) entry which is preliminary data.</text>
</comment>
<gene>
    <name evidence="2" type="ORF">B1B_08938</name>
</gene>
<dbReference type="PANTHER" id="PTHR34504">
    <property type="entry name" value="ANTITOXIN HICB"/>
    <property type="match status" value="1"/>
</dbReference>
<dbReference type="Pfam" id="PF15919">
    <property type="entry name" value="HicB_lk_antitox"/>
    <property type="match status" value="1"/>
</dbReference>
<sequence>MRFTVVLEKDEDGVYVATVPALPGCISDGSTVEGAMANIKEALQGFIEDMIADGETIPHDID</sequence>
<protein>
    <submittedName>
        <fullName evidence="2">Uncharacterized protein family UPF0150 domain protein</fullName>
    </submittedName>
</protein>
<feature type="domain" description="HicB-like antitoxin of toxin-antitoxin system" evidence="1">
    <location>
        <begin position="3"/>
        <end position="59"/>
    </location>
</feature>
<dbReference type="Gene3D" id="3.30.160.250">
    <property type="match status" value="1"/>
</dbReference>